<proteinExistence type="predicted"/>
<evidence type="ECO:0000313" key="3">
    <source>
        <dbReference type="Proteomes" id="UP000828251"/>
    </source>
</evidence>
<dbReference type="AlphaFoldDB" id="A0A9D3ZMV9"/>
<evidence type="ECO:0000313" key="2">
    <source>
        <dbReference type="EMBL" id="KAH1047928.1"/>
    </source>
</evidence>
<name>A0A9D3ZMV9_9ROSI</name>
<comment type="caution">
    <text evidence="2">The sequence shown here is derived from an EMBL/GenBank/DDBJ whole genome shotgun (WGS) entry which is preliminary data.</text>
</comment>
<protein>
    <submittedName>
        <fullName evidence="2">Uncharacterized protein</fullName>
    </submittedName>
</protein>
<gene>
    <name evidence="2" type="ORF">J1N35_038712</name>
</gene>
<feature type="region of interest" description="Disordered" evidence="1">
    <location>
        <begin position="74"/>
        <end position="97"/>
    </location>
</feature>
<sequence length="97" mass="11166">MAIKGKTIMACLSFENQIKTSPTPFLSSAEGKRKENPKGFHPFLSARVWCSHPRRLLTCAQRWWSESRNVIEHDSDDVGDQRLRRRDAQRAEAGVRL</sequence>
<dbReference type="Proteomes" id="UP000828251">
    <property type="component" value="Unassembled WGS sequence"/>
</dbReference>
<reference evidence="2 3" key="1">
    <citation type="journal article" date="2021" name="Plant Biotechnol. J.">
        <title>Multi-omics assisted identification of the key and species-specific regulatory components of drought-tolerant mechanisms in Gossypium stocksii.</title>
        <authorList>
            <person name="Yu D."/>
            <person name="Ke L."/>
            <person name="Zhang D."/>
            <person name="Wu Y."/>
            <person name="Sun Y."/>
            <person name="Mei J."/>
            <person name="Sun J."/>
            <person name="Sun Y."/>
        </authorList>
    </citation>
    <scope>NUCLEOTIDE SEQUENCE [LARGE SCALE GENOMIC DNA]</scope>
    <source>
        <strain evidence="3">cv. E1</strain>
        <tissue evidence="2">Leaf</tissue>
    </source>
</reference>
<keyword evidence="3" id="KW-1185">Reference proteome</keyword>
<organism evidence="2 3">
    <name type="scientific">Gossypium stocksii</name>
    <dbReference type="NCBI Taxonomy" id="47602"/>
    <lineage>
        <taxon>Eukaryota</taxon>
        <taxon>Viridiplantae</taxon>
        <taxon>Streptophyta</taxon>
        <taxon>Embryophyta</taxon>
        <taxon>Tracheophyta</taxon>
        <taxon>Spermatophyta</taxon>
        <taxon>Magnoliopsida</taxon>
        <taxon>eudicotyledons</taxon>
        <taxon>Gunneridae</taxon>
        <taxon>Pentapetalae</taxon>
        <taxon>rosids</taxon>
        <taxon>malvids</taxon>
        <taxon>Malvales</taxon>
        <taxon>Malvaceae</taxon>
        <taxon>Malvoideae</taxon>
        <taxon>Gossypium</taxon>
    </lineage>
</organism>
<accession>A0A9D3ZMV9</accession>
<evidence type="ECO:0000256" key="1">
    <source>
        <dbReference type="SAM" id="MobiDB-lite"/>
    </source>
</evidence>
<dbReference type="EMBL" id="JAIQCV010000011">
    <property type="protein sequence ID" value="KAH1047928.1"/>
    <property type="molecule type" value="Genomic_DNA"/>
</dbReference>
<feature type="compositionally biased region" description="Basic and acidic residues" evidence="1">
    <location>
        <begin position="79"/>
        <end position="97"/>
    </location>
</feature>